<evidence type="ECO:0000256" key="5">
    <source>
        <dbReference type="ARBA" id="ARBA00022692"/>
    </source>
</evidence>
<dbReference type="GO" id="GO:0005886">
    <property type="term" value="C:plasma membrane"/>
    <property type="evidence" value="ECO:0007669"/>
    <property type="project" value="UniProtKB-SubCell"/>
</dbReference>
<dbReference type="OrthoDB" id="9066401at2"/>
<evidence type="ECO:0000256" key="7">
    <source>
        <dbReference type="ARBA" id="ARBA00022989"/>
    </source>
</evidence>
<feature type="transmembrane region" description="Helical" evidence="11">
    <location>
        <begin position="340"/>
        <end position="364"/>
    </location>
</feature>
<evidence type="ECO:0000256" key="11">
    <source>
        <dbReference type="SAM" id="Phobius"/>
    </source>
</evidence>
<evidence type="ECO:0000256" key="9">
    <source>
        <dbReference type="ARBA" id="ARBA00037295"/>
    </source>
</evidence>
<evidence type="ECO:0000256" key="6">
    <source>
        <dbReference type="ARBA" id="ARBA00022847"/>
    </source>
</evidence>
<feature type="transmembrane region" description="Helical" evidence="11">
    <location>
        <begin position="116"/>
        <end position="136"/>
    </location>
</feature>
<keyword evidence="14" id="KW-1185">Reference proteome</keyword>
<dbReference type="RefSeq" id="WP_097204126.1">
    <property type="nucleotide sequence ID" value="NZ_JACHXB010000001.1"/>
</dbReference>
<evidence type="ECO:0000256" key="8">
    <source>
        <dbReference type="ARBA" id="ARBA00023136"/>
    </source>
</evidence>
<sequence>MTAPSANASPAQPRSNRRVIAAGFLGTTIEYYDFFIYGTAAALVFPTVFFPALGAAAATTASFATFAVAFIARPIGGVVFGHIGDRVGRKTTLVATLLIMGVATVLIGLLPSGDSIGVLAPIALIALRFLQGLAVGGEWSSAALFVSEYAPKGKRGLYALSPALGTMVGLLLATVIFLITGLAMSDDAFVSWGWRVPFLLSAVLVVVGLWIRMGIAETPVFKAAMAKAELAKQNRAPVVEVFRNQWREVFLASGSVLVWLSFFYIGAVYLTNYGTTALGLPRTTMLTINLIAVVVCIAGGVVGARWSDRVGRRHVLLVANGTAVPWAFVMFPLMNTSNVVLVALGMSVTLFLVGMATGAATALLPEIFRTSYRSTGTGVSFNLGSVVGGGIPPIVAAPLFASYGSTGLSIMLALIAVIATLSVLALRETRGRSLEDDPVTGADATQQAAAPA</sequence>
<keyword evidence="4" id="KW-1003">Cell membrane</keyword>
<accession>A0A285E6V4</accession>
<dbReference type="Gene3D" id="1.20.1250.20">
    <property type="entry name" value="MFS general substrate transporter like domains"/>
    <property type="match status" value="1"/>
</dbReference>
<feature type="domain" description="Major facilitator superfamily (MFS) profile" evidence="12">
    <location>
        <begin position="19"/>
        <end position="431"/>
    </location>
</feature>
<dbReference type="EMBL" id="OBDO01000001">
    <property type="protein sequence ID" value="SNX94745.1"/>
    <property type="molecule type" value="Genomic_DNA"/>
</dbReference>
<evidence type="ECO:0000256" key="1">
    <source>
        <dbReference type="ARBA" id="ARBA00004651"/>
    </source>
</evidence>
<feature type="transmembrane region" description="Helical" evidence="11">
    <location>
        <begin position="283"/>
        <end position="303"/>
    </location>
</feature>
<dbReference type="InterPro" id="IPR020846">
    <property type="entry name" value="MFS_dom"/>
</dbReference>
<keyword evidence="3" id="KW-0813">Transport</keyword>
<dbReference type="Proteomes" id="UP000219514">
    <property type="component" value="Unassembled WGS sequence"/>
</dbReference>
<dbReference type="InterPro" id="IPR005828">
    <property type="entry name" value="MFS_sugar_transport-like"/>
</dbReference>
<feature type="transmembrane region" description="Helical" evidence="11">
    <location>
        <begin position="192"/>
        <end position="211"/>
    </location>
</feature>
<evidence type="ECO:0000256" key="4">
    <source>
        <dbReference type="ARBA" id="ARBA00022475"/>
    </source>
</evidence>
<feature type="transmembrane region" description="Helical" evidence="11">
    <location>
        <begin position="157"/>
        <end position="180"/>
    </location>
</feature>
<evidence type="ECO:0000313" key="14">
    <source>
        <dbReference type="Proteomes" id="UP000219514"/>
    </source>
</evidence>
<dbReference type="InterPro" id="IPR036259">
    <property type="entry name" value="MFS_trans_sf"/>
</dbReference>
<keyword evidence="5 11" id="KW-0812">Transmembrane</keyword>
<proteinExistence type="inferred from homology"/>
<feature type="transmembrane region" description="Helical" evidence="11">
    <location>
        <begin position="315"/>
        <end position="334"/>
    </location>
</feature>
<comment type="similarity">
    <text evidence="2">Belongs to the major facilitator superfamily. Metabolite:H+ Symporter (MHS) family (TC 2.A.1.6) family.</text>
</comment>
<evidence type="ECO:0000313" key="13">
    <source>
        <dbReference type="EMBL" id="SNX94745.1"/>
    </source>
</evidence>
<comment type="function">
    <text evidence="9">May be a proton symporter involved in the uptake of osmolytes such as proline and glycine betaine.</text>
</comment>
<dbReference type="SUPFAM" id="SSF103473">
    <property type="entry name" value="MFS general substrate transporter"/>
    <property type="match status" value="1"/>
</dbReference>
<keyword evidence="6" id="KW-0769">Symport</keyword>
<evidence type="ECO:0000259" key="12">
    <source>
        <dbReference type="PROSITE" id="PS50850"/>
    </source>
</evidence>
<evidence type="ECO:0000256" key="2">
    <source>
        <dbReference type="ARBA" id="ARBA00008240"/>
    </source>
</evidence>
<dbReference type="PROSITE" id="PS00217">
    <property type="entry name" value="SUGAR_TRANSPORT_2"/>
    <property type="match status" value="1"/>
</dbReference>
<keyword evidence="7 11" id="KW-1133">Transmembrane helix</keyword>
<protein>
    <recommendedName>
        <fullName evidence="10">Putative proline/betaine transporter</fullName>
    </recommendedName>
</protein>
<evidence type="ECO:0000256" key="10">
    <source>
        <dbReference type="ARBA" id="ARBA00039918"/>
    </source>
</evidence>
<dbReference type="AlphaFoldDB" id="A0A285E6V4"/>
<name>A0A285E6V4_9ACTN</name>
<dbReference type="PANTHER" id="PTHR43045">
    <property type="entry name" value="SHIKIMATE TRANSPORTER"/>
    <property type="match status" value="1"/>
</dbReference>
<reference evidence="13 14" key="1">
    <citation type="submission" date="2017-09" db="EMBL/GenBank/DDBJ databases">
        <authorList>
            <person name="Ehlers B."/>
            <person name="Leendertz F.H."/>
        </authorList>
    </citation>
    <scope>NUCLEOTIDE SEQUENCE [LARGE SCALE GENOMIC DNA]</scope>
    <source>
        <strain evidence="13 14">DSM 46844</strain>
    </source>
</reference>
<feature type="transmembrane region" description="Helical" evidence="11">
    <location>
        <begin position="93"/>
        <end position="110"/>
    </location>
</feature>
<dbReference type="PANTHER" id="PTHR43045:SF2">
    <property type="entry name" value="INNER MEMBRANE METABOLITE TRANSPORT PROTEIN YHJE"/>
    <property type="match status" value="1"/>
</dbReference>
<dbReference type="GO" id="GO:0015293">
    <property type="term" value="F:symporter activity"/>
    <property type="evidence" value="ECO:0007669"/>
    <property type="project" value="UniProtKB-KW"/>
</dbReference>
<feature type="transmembrane region" description="Helical" evidence="11">
    <location>
        <begin position="376"/>
        <end position="401"/>
    </location>
</feature>
<dbReference type="PROSITE" id="PS50850">
    <property type="entry name" value="MFS"/>
    <property type="match status" value="1"/>
</dbReference>
<dbReference type="PROSITE" id="PS00216">
    <property type="entry name" value="SUGAR_TRANSPORT_1"/>
    <property type="match status" value="1"/>
</dbReference>
<comment type="subcellular location">
    <subcellularLocation>
        <location evidence="1">Cell membrane</location>
        <topology evidence="1">Multi-pass membrane protein</topology>
    </subcellularLocation>
</comment>
<organism evidence="13 14">
    <name type="scientific">Geodermatophilus sabuli</name>
    <dbReference type="NCBI Taxonomy" id="1564158"/>
    <lineage>
        <taxon>Bacteria</taxon>
        <taxon>Bacillati</taxon>
        <taxon>Actinomycetota</taxon>
        <taxon>Actinomycetes</taxon>
        <taxon>Geodermatophilales</taxon>
        <taxon>Geodermatophilaceae</taxon>
        <taxon>Geodermatophilus</taxon>
    </lineage>
</organism>
<feature type="transmembrane region" description="Helical" evidence="11">
    <location>
        <begin position="249"/>
        <end position="271"/>
    </location>
</feature>
<keyword evidence="8 11" id="KW-0472">Membrane</keyword>
<dbReference type="InterPro" id="IPR005829">
    <property type="entry name" value="Sugar_transporter_CS"/>
</dbReference>
<evidence type="ECO:0000256" key="3">
    <source>
        <dbReference type="ARBA" id="ARBA00022448"/>
    </source>
</evidence>
<gene>
    <name evidence="13" type="ORF">SAMN06893097_101542</name>
</gene>
<feature type="transmembrane region" description="Helical" evidence="11">
    <location>
        <begin position="407"/>
        <end position="426"/>
    </location>
</feature>
<dbReference type="CDD" id="cd17369">
    <property type="entry name" value="MFS_ShiA_like"/>
    <property type="match status" value="1"/>
</dbReference>
<dbReference type="Pfam" id="PF00083">
    <property type="entry name" value="Sugar_tr"/>
    <property type="match status" value="1"/>
</dbReference>
<dbReference type="FunFam" id="1.20.1250.20:FF:000001">
    <property type="entry name" value="Dicarboxylate MFS transporter"/>
    <property type="match status" value="1"/>
</dbReference>